<protein>
    <recommendedName>
        <fullName evidence="3">dUTPase</fullName>
    </recommendedName>
</protein>
<gene>
    <name evidence="1" type="ordered locus">CPF_2935</name>
</gene>
<dbReference type="Proteomes" id="UP000001823">
    <property type="component" value="Chromosome"/>
</dbReference>
<dbReference type="SUPFAM" id="SSF101386">
    <property type="entry name" value="all-alpha NTP pyrophosphatases"/>
    <property type="match status" value="1"/>
</dbReference>
<dbReference type="eggNOG" id="COG4508">
    <property type="taxonomic scope" value="Bacteria"/>
</dbReference>
<sequence length="159" mass="18545">MELDNFFIQQDKFNKELVIDSNLNDYKVATRMYLALQVKISELADETKCFIYWNDSNKSRVSKQLVLEKYIDCLKQILTIGLNKNYTCLKKLIVKPNDYCLSDQFLTLLIDVNDLIISPSIDHYKTLFEDFISLGISLGFSINQIEEIFFKNDCCKIAL</sequence>
<dbReference type="STRING" id="195103.CPF_2935"/>
<proteinExistence type="predicted"/>
<reference evidence="1 2" key="1">
    <citation type="journal article" date="2006" name="Genome Res.">
        <title>Skewed genomic variability in strains of the toxigenic bacterial pathogen, Clostridium perfringens.</title>
        <authorList>
            <person name="Myers G.S."/>
            <person name="Rasko D.A."/>
            <person name="Cheung J.K."/>
            <person name="Ravel J."/>
            <person name="Seshadri R."/>
            <person name="Deboy R.T."/>
            <person name="Ren Q."/>
            <person name="Varga J."/>
            <person name="Awad M.M."/>
            <person name="Brinkac L.M."/>
            <person name="Daugherty S.C."/>
            <person name="Haft D.H."/>
            <person name="Dodson R.J."/>
            <person name="Madupu R."/>
            <person name="Nelson W.C."/>
            <person name="Rosovitz M.J."/>
            <person name="Sullivan S.A."/>
            <person name="Khouri H."/>
            <person name="Dimitrov G.I."/>
            <person name="Watkins K.L."/>
            <person name="Mulligan S."/>
            <person name="Benton J."/>
            <person name="Radune D."/>
            <person name="Fisher D.J."/>
            <person name="Atkins H.S."/>
            <person name="Hiscox T."/>
            <person name="Jost B.H."/>
            <person name="Billington S.J."/>
            <person name="Songer J.G."/>
            <person name="McClane B.A."/>
            <person name="Titball R.W."/>
            <person name="Rood J.I."/>
            <person name="Melville S.B."/>
            <person name="Paulsen I.T."/>
        </authorList>
    </citation>
    <scope>NUCLEOTIDE SEQUENCE [LARGE SCALE GENOMIC DNA]</scope>
    <source>
        <strain evidence="2">ATCC 13124 / DSM 756 / JCM 1290 / NCIMB 6125 / NCTC 8237 / S 107 / Type A</strain>
    </source>
</reference>
<evidence type="ECO:0000313" key="2">
    <source>
        <dbReference type="Proteomes" id="UP000001823"/>
    </source>
</evidence>
<accession>A0A0H2YVK3</accession>
<dbReference type="HOGENOM" id="CLU_105318_0_0_9"/>
<organism evidence="1 2">
    <name type="scientific">Clostridium perfringens (strain ATCC 13124 / DSM 756 / JCM 1290 / NCIMB 6125 / NCTC 8237 / Type A)</name>
    <dbReference type="NCBI Taxonomy" id="195103"/>
    <lineage>
        <taxon>Bacteria</taxon>
        <taxon>Bacillati</taxon>
        <taxon>Bacillota</taxon>
        <taxon>Clostridia</taxon>
        <taxon>Eubacteriales</taxon>
        <taxon>Clostridiaceae</taxon>
        <taxon>Clostridium</taxon>
    </lineage>
</organism>
<name>A0A0H2YVK3_CLOP1</name>
<dbReference type="EMBL" id="CP000246">
    <property type="protein sequence ID" value="ABG84955.1"/>
    <property type="molecule type" value="Genomic_DNA"/>
</dbReference>
<dbReference type="RefSeq" id="WP_003456877.1">
    <property type="nucleotide sequence ID" value="NC_008261.1"/>
</dbReference>
<dbReference type="KEGG" id="cpf:CPF_2935"/>
<dbReference type="InterPro" id="IPR014871">
    <property type="entry name" value="dUTPase/dCTP_pyrophosphatase"/>
</dbReference>
<dbReference type="InterPro" id="IPR016947">
    <property type="entry name" value="UCP030140"/>
</dbReference>
<evidence type="ECO:0008006" key="3">
    <source>
        <dbReference type="Google" id="ProtNLM"/>
    </source>
</evidence>
<dbReference type="AlphaFoldDB" id="A0A0H2YVK3"/>
<keyword evidence="2" id="KW-1185">Reference proteome</keyword>
<dbReference type="PaxDb" id="195103-CPF_2935"/>
<dbReference type="Gene3D" id="1.10.4010.10">
    <property type="entry name" value="Type II deoxyuridine triphosphatase"/>
    <property type="match status" value="1"/>
</dbReference>
<dbReference type="PIRSF" id="PIRSF030140">
    <property type="entry name" value="UCP030140"/>
    <property type="match status" value="1"/>
</dbReference>
<evidence type="ECO:0000313" key="1">
    <source>
        <dbReference type="EMBL" id="ABG84955.1"/>
    </source>
</evidence>
<dbReference type="Pfam" id="PF08761">
    <property type="entry name" value="dUTPase_2"/>
    <property type="match status" value="1"/>
</dbReference>